<dbReference type="InterPro" id="IPR036237">
    <property type="entry name" value="Xyl_isomerase-like_sf"/>
</dbReference>
<evidence type="ECO:0000313" key="2">
    <source>
        <dbReference type="EMBL" id="MBN8252672.1"/>
    </source>
</evidence>
<evidence type="ECO:0000313" key="3">
    <source>
        <dbReference type="EMBL" id="MDW8517250.1"/>
    </source>
</evidence>
<name>A0A8I1MGI6_9BACI</name>
<comment type="caution">
    <text evidence="2">The sequence shown here is derived from an EMBL/GenBank/DDBJ whole genome shotgun (WGS) entry which is preliminary data.</text>
</comment>
<feature type="domain" description="Xylose isomerase-like TIM barrel" evidence="1">
    <location>
        <begin position="29"/>
        <end position="273"/>
    </location>
</feature>
<dbReference type="GeneID" id="93681545"/>
<dbReference type="InterPro" id="IPR050312">
    <property type="entry name" value="IolE/XylAMocC-like"/>
</dbReference>
<gene>
    <name evidence="2" type="ORF">JF537_13915</name>
    <name evidence="3" type="ORF">RIB56_14055</name>
</gene>
<evidence type="ECO:0000313" key="4">
    <source>
        <dbReference type="Proteomes" id="UP000664578"/>
    </source>
</evidence>
<dbReference type="Gene3D" id="3.20.20.150">
    <property type="entry name" value="Divalent-metal-dependent TIM barrel enzymes"/>
    <property type="match status" value="1"/>
</dbReference>
<accession>A0A8I1MGI6</accession>
<reference evidence="5" key="2">
    <citation type="submission" date="2023-07" db="EMBL/GenBank/DDBJ databases">
        <title>Draft genomic sequences of Priestia flexa CCM isolated from the soil of an abandoned mine contaminated by free cyanide in the high Andean zone of Tacna, Peru.</title>
        <authorList>
            <person name="Caceda Quiroz C.J."/>
            <person name="Maraza Chooque G.J."/>
            <person name="Fora Quispe G.L."/>
            <person name="Carpio Mamani M."/>
        </authorList>
    </citation>
    <scope>NUCLEOTIDE SEQUENCE [LARGE SCALE GENOMIC DNA]</scope>
    <source>
        <strain evidence="5">CCM</strain>
    </source>
</reference>
<proteinExistence type="predicted"/>
<keyword evidence="5" id="KW-1185">Reference proteome</keyword>
<keyword evidence="2" id="KW-0413">Isomerase</keyword>
<dbReference type="InterPro" id="IPR013022">
    <property type="entry name" value="Xyl_isomerase-like_TIM-brl"/>
</dbReference>
<dbReference type="EMBL" id="JAEMWV010000006">
    <property type="protein sequence ID" value="MBN8252672.1"/>
    <property type="molecule type" value="Genomic_DNA"/>
</dbReference>
<dbReference type="Proteomes" id="UP001284771">
    <property type="component" value="Unassembled WGS sequence"/>
</dbReference>
<dbReference type="RefSeq" id="WP_100347348.1">
    <property type="nucleotide sequence ID" value="NZ_CANMDG010000004.1"/>
</dbReference>
<dbReference type="PANTHER" id="PTHR12110:SF21">
    <property type="entry name" value="XYLOSE ISOMERASE-LIKE TIM BARREL DOMAIN-CONTAINING PROTEIN"/>
    <property type="match status" value="1"/>
</dbReference>
<organism evidence="2 4">
    <name type="scientific">Priestia flexa</name>
    <dbReference type="NCBI Taxonomy" id="86664"/>
    <lineage>
        <taxon>Bacteria</taxon>
        <taxon>Bacillati</taxon>
        <taxon>Bacillota</taxon>
        <taxon>Bacilli</taxon>
        <taxon>Bacillales</taxon>
        <taxon>Bacillaceae</taxon>
        <taxon>Priestia</taxon>
    </lineage>
</organism>
<dbReference type="PANTHER" id="PTHR12110">
    <property type="entry name" value="HYDROXYPYRUVATE ISOMERASE"/>
    <property type="match status" value="1"/>
</dbReference>
<dbReference type="Proteomes" id="UP000664578">
    <property type="component" value="Unassembled WGS sequence"/>
</dbReference>
<sequence length="289" mass="32863">MMKISFNTWVYGSFPSWLPTYPLEEVISRLSAMGYDGIEIGCASPHAYPDYLSTERRKEILAHLKRNNLSVAAMLPAPGGGPGLNPCSQLREEREFTIKQYKDVIQLAHDWECPTVMWLAGWFGFGTSQKDAWNYSLEGLQDVSRYAKELGITMVVEPQAADSNLIESADDALILAEEAGESNVKVMFDTFHALYRNEVPSDYVYRMKEKLHHVHISDDDRLPPGQGSVNFDSLLKALKEIDYQGYLSMEVGFHTRKADPDWYAKTSIDYLKQKLAEIKLNKENKTDHL</sequence>
<dbReference type="GO" id="GO:0016853">
    <property type="term" value="F:isomerase activity"/>
    <property type="evidence" value="ECO:0007669"/>
    <property type="project" value="UniProtKB-KW"/>
</dbReference>
<dbReference type="SUPFAM" id="SSF51658">
    <property type="entry name" value="Xylose isomerase-like"/>
    <property type="match status" value="1"/>
</dbReference>
<protein>
    <submittedName>
        <fullName evidence="2">Sugar phosphate isomerase/epimerase</fullName>
    </submittedName>
</protein>
<evidence type="ECO:0000259" key="1">
    <source>
        <dbReference type="Pfam" id="PF01261"/>
    </source>
</evidence>
<reference evidence="2" key="1">
    <citation type="submission" date="2020-12" db="EMBL/GenBank/DDBJ databases">
        <title>PHA producing bacteria isolated from mangrove.</title>
        <authorList>
            <person name="Zheng W."/>
            <person name="Yu S."/>
            <person name="Huang Y."/>
        </authorList>
    </citation>
    <scope>NUCLEOTIDE SEQUENCE</scope>
    <source>
        <strain evidence="2">GN22-4</strain>
    </source>
</reference>
<dbReference type="EMBL" id="JAWUZT010000042">
    <property type="protein sequence ID" value="MDW8517250.1"/>
    <property type="molecule type" value="Genomic_DNA"/>
</dbReference>
<dbReference type="Pfam" id="PF01261">
    <property type="entry name" value="AP_endonuc_2"/>
    <property type="match status" value="1"/>
</dbReference>
<evidence type="ECO:0000313" key="5">
    <source>
        <dbReference type="Proteomes" id="UP001284771"/>
    </source>
</evidence>
<dbReference type="AlphaFoldDB" id="A0A8I1MGI6"/>
<reference evidence="3" key="3">
    <citation type="submission" date="2024-05" db="EMBL/GenBank/DDBJ databases">
        <title>Draft genomic sequences of Priestia flexa CCM isolated from the soil of an abandoned mine contaminated by free cyanide in the high Andean zone of Tacna, Peru.</title>
        <authorList>
            <person name="Caceda Quiroz C.J."/>
            <person name="Maraza Chooque G.J."/>
            <person name="Fora Quispe G.L."/>
            <person name="Carpio Mamani M."/>
        </authorList>
    </citation>
    <scope>NUCLEOTIDE SEQUENCE</scope>
    <source>
        <strain evidence="3">CCM</strain>
    </source>
</reference>